<evidence type="ECO:0000256" key="7">
    <source>
        <dbReference type="SAM" id="Phobius"/>
    </source>
</evidence>
<dbReference type="SMART" id="SM00382">
    <property type="entry name" value="AAA"/>
    <property type="match status" value="1"/>
</dbReference>
<evidence type="ECO:0000256" key="5">
    <source>
        <dbReference type="ARBA" id="ARBA00022989"/>
    </source>
</evidence>
<organism evidence="11 12">
    <name type="scientific">Actinomadura livida</name>
    <dbReference type="NCBI Taxonomy" id="79909"/>
    <lineage>
        <taxon>Bacteria</taxon>
        <taxon>Bacillati</taxon>
        <taxon>Actinomycetota</taxon>
        <taxon>Actinomycetes</taxon>
        <taxon>Streptosporangiales</taxon>
        <taxon>Thermomonosporaceae</taxon>
        <taxon>Actinomadura</taxon>
    </lineage>
</organism>
<keyword evidence="2 7" id="KW-0812">Transmembrane</keyword>
<dbReference type="CDD" id="cd18584">
    <property type="entry name" value="ABC_6TM_AarD_CydD"/>
    <property type="match status" value="1"/>
</dbReference>
<dbReference type="PANTHER" id="PTHR24221">
    <property type="entry name" value="ATP-BINDING CASSETTE SUB-FAMILY B"/>
    <property type="match status" value="1"/>
</dbReference>
<dbReference type="GO" id="GO:0042883">
    <property type="term" value="P:cysteine transport"/>
    <property type="evidence" value="ECO:0007669"/>
    <property type="project" value="InterPro"/>
</dbReference>
<keyword evidence="3" id="KW-0547">Nucleotide-binding</keyword>
<dbReference type="InterPro" id="IPR003593">
    <property type="entry name" value="AAA+_ATPase"/>
</dbReference>
<evidence type="ECO:0000256" key="2">
    <source>
        <dbReference type="ARBA" id="ARBA00022692"/>
    </source>
</evidence>
<feature type="transmembrane region" description="Helical" evidence="7">
    <location>
        <begin position="59"/>
        <end position="77"/>
    </location>
</feature>
<proteinExistence type="predicted"/>
<dbReference type="InterPro" id="IPR036640">
    <property type="entry name" value="ABC1_TM_sf"/>
</dbReference>
<dbReference type="InterPro" id="IPR014216">
    <property type="entry name" value="ABC_transptr_CydD"/>
</dbReference>
<dbReference type="Gene3D" id="1.20.1560.10">
    <property type="entry name" value="ABC transporter type 1, transmembrane domain"/>
    <property type="match status" value="1"/>
</dbReference>
<sequence>MKPLDPRLLKYARTTRIFLLSSVVLGTATAGLIIAQATLLAGMLTRAFLGGASLADLRTPMLLLLAVVAGRTLVAWLQEVAAHRSSAAVKSQLRGRLLAHSLLLGPRWLAGERSGELATLATRGIDALDDYFSRYLPQLVLAVIVPVAVGARILLGDWLSAVTIAVTLPLIPVFAILVGLTTQRKMDRQWRTLSVLAAHFLDVVAGLPTLKIFGRAKAQAAKIREVTDRHRRATMSTLRIAFLSALVLELLSTISVALVAVSIGLRLVEGGMGLETALLVLILAPEAYLPLRAVGAQYHASVEGLTAAARIFEVIETPAPAAGTRTDVPDLVRTTLRLDRVTVNYDGRGAPALDDFSLTVHPGETVALTGPSGAGKSTVLAVLLGFVRPDTGRVMADWDDLADLDPDAWRAQIAWVPQRPHLFAGTVAANIRLGRPGASDADVRAAAAAANALEFIDVLPLGLDTPLGERGLGLSAGQRQRIALARAFLRDAPLLLLDEPTSNLDAESEATVIDAVRRLAATRTVILVAHRPALAAVADRAVPIAPAAVTA</sequence>
<comment type="subcellular location">
    <subcellularLocation>
        <location evidence="1">Cell membrane</location>
        <topology evidence="1">Multi-pass membrane protein</topology>
    </subcellularLocation>
</comment>
<dbReference type="Proteomes" id="UP001501427">
    <property type="component" value="Unassembled WGS sequence"/>
</dbReference>
<evidence type="ECO:0000313" key="12">
    <source>
        <dbReference type="Proteomes" id="UP000549343"/>
    </source>
</evidence>
<evidence type="ECO:0000259" key="9">
    <source>
        <dbReference type="PROSITE" id="PS50929"/>
    </source>
</evidence>
<comment type="caution">
    <text evidence="11">The sequence shown here is derived from an EMBL/GenBank/DDBJ whole genome shotgun (WGS) entry which is preliminary data.</text>
</comment>
<reference evidence="10" key="4">
    <citation type="submission" date="2023-12" db="EMBL/GenBank/DDBJ databases">
        <authorList>
            <person name="Sun Q."/>
            <person name="Inoue M."/>
        </authorList>
    </citation>
    <scope>NUCLEOTIDE SEQUENCE</scope>
    <source>
        <strain evidence="10">JCM 10667</strain>
    </source>
</reference>
<evidence type="ECO:0000256" key="6">
    <source>
        <dbReference type="ARBA" id="ARBA00023136"/>
    </source>
</evidence>
<dbReference type="AlphaFoldDB" id="A0A7W7N1G8"/>
<dbReference type="InterPro" id="IPR027417">
    <property type="entry name" value="P-loop_NTPase"/>
</dbReference>
<protein>
    <submittedName>
        <fullName evidence="11">Thiol reductant ABC exporter CydD subunit</fullName>
    </submittedName>
</protein>
<dbReference type="PROSITE" id="PS50929">
    <property type="entry name" value="ABC_TM1F"/>
    <property type="match status" value="1"/>
</dbReference>
<dbReference type="NCBIfam" id="TIGR02857">
    <property type="entry name" value="CydD"/>
    <property type="match status" value="1"/>
</dbReference>
<evidence type="ECO:0000313" key="13">
    <source>
        <dbReference type="Proteomes" id="UP001501427"/>
    </source>
</evidence>
<feature type="domain" description="ABC transmembrane type-1" evidence="9">
    <location>
        <begin position="22"/>
        <end position="303"/>
    </location>
</feature>
<dbReference type="EMBL" id="BAAAHD010000037">
    <property type="protein sequence ID" value="GAA0575373.1"/>
    <property type="molecule type" value="Genomic_DNA"/>
</dbReference>
<name>A0A7W7N1G8_9ACTN</name>
<dbReference type="InterPro" id="IPR017871">
    <property type="entry name" value="ABC_transporter-like_CS"/>
</dbReference>
<dbReference type="GO" id="GO:0005524">
    <property type="term" value="F:ATP binding"/>
    <property type="evidence" value="ECO:0007669"/>
    <property type="project" value="UniProtKB-KW"/>
</dbReference>
<keyword evidence="4" id="KW-0067">ATP-binding</keyword>
<keyword evidence="6 7" id="KW-0472">Membrane</keyword>
<evidence type="ECO:0000259" key="8">
    <source>
        <dbReference type="PROSITE" id="PS50893"/>
    </source>
</evidence>
<keyword evidence="13" id="KW-1185">Reference proteome</keyword>
<dbReference type="SUPFAM" id="SSF90123">
    <property type="entry name" value="ABC transporter transmembrane region"/>
    <property type="match status" value="1"/>
</dbReference>
<evidence type="ECO:0000313" key="10">
    <source>
        <dbReference type="EMBL" id="GAA0575373.1"/>
    </source>
</evidence>
<feature type="transmembrane region" description="Helical" evidence="7">
    <location>
        <begin position="240"/>
        <end position="265"/>
    </location>
</feature>
<feature type="transmembrane region" description="Helical" evidence="7">
    <location>
        <begin position="17"/>
        <end position="39"/>
    </location>
</feature>
<dbReference type="CDD" id="cd03228">
    <property type="entry name" value="ABCC_MRP_Like"/>
    <property type="match status" value="1"/>
</dbReference>
<dbReference type="InterPro" id="IPR039421">
    <property type="entry name" value="Type_1_exporter"/>
</dbReference>
<dbReference type="RefSeq" id="WP_221480958.1">
    <property type="nucleotide sequence ID" value="NZ_BAAAHD010000037.1"/>
</dbReference>
<feature type="domain" description="ABC transporter" evidence="8">
    <location>
        <begin position="336"/>
        <end position="551"/>
    </location>
</feature>
<dbReference type="Pfam" id="PF00664">
    <property type="entry name" value="ABC_membrane"/>
    <property type="match status" value="1"/>
</dbReference>
<evidence type="ECO:0000256" key="1">
    <source>
        <dbReference type="ARBA" id="ARBA00004651"/>
    </source>
</evidence>
<dbReference type="EMBL" id="JACHMV010000001">
    <property type="protein sequence ID" value="MBB4779031.1"/>
    <property type="molecule type" value="Genomic_DNA"/>
</dbReference>
<feature type="transmembrane region" description="Helical" evidence="7">
    <location>
        <begin position="135"/>
        <end position="155"/>
    </location>
</feature>
<dbReference type="PROSITE" id="PS50893">
    <property type="entry name" value="ABC_TRANSPORTER_2"/>
    <property type="match status" value="1"/>
</dbReference>
<dbReference type="GO" id="GO:0140359">
    <property type="term" value="F:ABC-type transporter activity"/>
    <property type="evidence" value="ECO:0007669"/>
    <property type="project" value="InterPro"/>
</dbReference>
<accession>A0A7W7N1G8</accession>
<dbReference type="Gene3D" id="3.40.50.300">
    <property type="entry name" value="P-loop containing nucleotide triphosphate hydrolases"/>
    <property type="match status" value="1"/>
</dbReference>
<dbReference type="PANTHER" id="PTHR24221:SF590">
    <property type="entry name" value="COMPONENT LINKED WITH THE ASSEMBLY OF CYTOCHROME' TRANSPORT TRANSMEMBRANE ATP-BINDING PROTEIN ABC TRANSPORTER CYDD-RELATED"/>
    <property type="match status" value="1"/>
</dbReference>
<reference evidence="10" key="1">
    <citation type="journal article" date="2014" name="Int. J. Syst. Evol. Microbiol.">
        <title>Complete genome of a new Firmicutes species belonging to the dominant human colonic microbiota ('Ruminococcus bicirculans') reveals two chromosomes and a selective capacity to utilize plant glucans.</title>
        <authorList>
            <consortium name="NISC Comparative Sequencing Program"/>
            <person name="Wegmann U."/>
            <person name="Louis P."/>
            <person name="Goesmann A."/>
            <person name="Henrissat B."/>
            <person name="Duncan S.H."/>
            <person name="Flint H.J."/>
        </authorList>
    </citation>
    <scope>NUCLEOTIDE SEQUENCE</scope>
    <source>
        <strain evidence="10">JCM 10667</strain>
    </source>
</reference>
<evidence type="ECO:0000256" key="4">
    <source>
        <dbReference type="ARBA" id="ARBA00022840"/>
    </source>
</evidence>
<reference evidence="11 12" key="3">
    <citation type="submission" date="2020-08" db="EMBL/GenBank/DDBJ databases">
        <title>Sequencing the genomes of 1000 actinobacteria strains.</title>
        <authorList>
            <person name="Klenk H.-P."/>
        </authorList>
    </citation>
    <scope>NUCLEOTIDE SEQUENCE [LARGE SCALE GENOMIC DNA]</scope>
    <source>
        <strain evidence="11 12">DSM 44772</strain>
    </source>
</reference>
<dbReference type="InterPro" id="IPR011527">
    <property type="entry name" value="ABC1_TM_dom"/>
</dbReference>
<dbReference type="GO" id="GO:0005886">
    <property type="term" value="C:plasma membrane"/>
    <property type="evidence" value="ECO:0007669"/>
    <property type="project" value="UniProtKB-SubCell"/>
</dbReference>
<dbReference type="InterPro" id="IPR003439">
    <property type="entry name" value="ABC_transporter-like_ATP-bd"/>
</dbReference>
<reference evidence="13" key="2">
    <citation type="journal article" date="2019" name="Int. J. Syst. Evol. Microbiol.">
        <title>The Global Catalogue of Microorganisms (GCM) 10K type strain sequencing project: providing services to taxonomists for standard genome sequencing and annotation.</title>
        <authorList>
            <consortium name="The Broad Institute Genomics Platform"/>
            <consortium name="The Broad Institute Genome Sequencing Center for Infectious Disease"/>
            <person name="Wu L."/>
            <person name="Ma J."/>
        </authorList>
    </citation>
    <scope>NUCLEOTIDE SEQUENCE [LARGE SCALE GENOMIC DNA]</scope>
    <source>
        <strain evidence="13">JCM 10667</strain>
    </source>
</reference>
<dbReference type="Proteomes" id="UP000549343">
    <property type="component" value="Unassembled WGS sequence"/>
</dbReference>
<dbReference type="GO" id="GO:0016887">
    <property type="term" value="F:ATP hydrolysis activity"/>
    <property type="evidence" value="ECO:0007669"/>
    <property type="project" value="InterPro"/>
</dbReference>
<evidence type="ECO:0000256" key="3">
    <source>
        <dbReference type="ARBA" id="ARBA00022741"/>
    </source>
</evidence>
<gene>
    <name evidence="11" type="ORF">F4557_007449</name>
    <name evidence="10" type="ORF">GCM10009546_42450</name>
</gene>
<evidence type="ECO:0000313" key="11">
    <source>
        <dbReference type="EMBL" id="MBB4779031.1"/>
    </source>
</evidence>
<feature type="transmembrane region" description="Helical" evidence="7">
    <location>
        <begin position="161"/>
        <end position="181"/>
    </location>
</feature>
<dbReference type="Pfam" id="PF00005">
    <property type="entry name" value="ABC_tran"/>
    <property type="match status" value="1"/>
</dbReference>
<keyword evidence="5 7" id="KW-1133">Transmembrane helix</keyword>
<dbReference type="PROSITE" id="PS00211">
    <property type="entry name" value="ABC_TRANSPORTER_1"/>
    <property type="match status" value="1"/>
</dbReference>
<dbReference type="SUPFAM" id="SSF52540">
    <property type="entry name" value="P-loop containing nucleoside triphosphate hydrolases"/>
    <property type="match status" value="1"/>
</dbReference>